<feature type="transmembrane region" description="Helical" evidence="1">
    <location>
        <begin position="134"/>
        <end position="154"/>
    </location>
</feature>
<keyword evidence="1" id="KW-0472">Membrane</keyword>
<dbReference type="EMBL" id="JAIGNQ010000004">
    <property type="protein sequence ID" value="MBX7489817.1"/>
    <property type="molecule type" value="Genomic_DNA"/>
</dbReference>
<protein>
    <recommendedName>
        <fullName evidence="4">DUF2335 domain-containing protein</fullName>
    </recommendedName>
</protein>
<organism evidence="2 3">
    <name type="scientific">Qipengyuania pacifica</name>
    <dbReference type="NCBI Taxonomy" id="2860199"/>
    <lineage>
        <taxon>Bacteria</taxon>
        <taxon>Pseudomonadati</taxon>
        <taxon>Pseudomonadota</taxon>
        <taxon>Alphaproteobacteria</taxon>
        <taxon>Sphingomonadales</taxon>
        <taxon>Erythrobacteraceae</taxon>
        <taxon>Qipengyuania</taxon>
    </lineage>
</organism>
<feature type="transmembrane region" description="Helical" evidence="1">
    <location>
        <begin position="160"/>
        <end position="178"/>
    </location>
</feature>
<dbReference type="RefSeq" id="WP_221598885.1">
    <property type="nucleotide sequence ID" value="NZ_JAIGNQ010000004.1"/>
</dbReference>
<evidence type="ECO:0000256" key="1">
    <source>
        <dbReference type="SAM" id="Phobius"/>
    </source>
</evidence>
<evidence type="ECO:0000313" key="3">
    <source>
        <dbReference type="Proteomes" id="UP000776651"/>
    </source>
</evidence>
<accession>A0ABS7JKA6</accession>
<keyword evidence="1" id="KW-0812">Transmembrane</keyword>
<gene>
    <name evidence="2" type="ORF">K3177_15015</name>
</gene>
<proteinExistence type="predicted"/>
<reference evidence="2 3" key="1">
    <citation type="submission" date="2021-08" db="EMBL/GenBank/DDBJ databases">
        <title>Comparative Genomics Analysis of the Genus Qipengyuania Reveals Extensive Genetic Diversity and Metabolic Versatility, Including the Description of Fifteen Novel Species.</title>
        <authorList>
            <person name="Liu Y."/>
        </authorList>
    </citation>
    <scope>NUCLEOTIDE SEQUENCE [LARGE SCALE GENOMIC DNA]</scope>
    <source>
        <strain evidence="2 3">GH25</strain>
    </source>
</reference>
<evidence type="ECO:0008006" key="4">
    <source>
        <dbReference type="Google" id="ProtNLM"/>
    </source>
</evidence>
<evidence type="ECO:0000313" key="2">
    <source>
        <dbReference type="EMBL" id="MBX7489817.1"/>
    </source>
</evidence>
<keyword evidence="1" id="KW-1133">Transmembrane helix</keyword>
<keyword evidence="3" id="KW-1185">Reference proteome</keyword>
<dbReference type="Proteomes" id="UP000776651">
    <property type="component" value="Unassembled WGS sequence"/>
</dbReference>
<sequence>MPSIASTSMRSGTRPVPCAELTSIKKTKIVLTDLEKATISLSRGDHILTLAKRSEFQASIDRLSGLKPSNSLADPALDALRRFAITMRFGLPVEGQALDDLFAVGYTCVHAELVRQALREECQQSKLDDNARGTYMLTLLTVSVALFAAIVVAWKSYGLAGLVTMTFLIAVALVSLMLRKVESSQT</sequence>
<name>A0ABS7JKA6_9SPHN</name>
<comment type="caution">
    <text evidence="2">The sequence shown here is derived from an EMBL/GenBank/DDBJ whole genome shotgun (WGS) entry which is preliminary data.</text>
</comment>